<evidence type="ECO:0000313" key="2">
    <source>
        <dbReference type="Proteomes" id="UP000198802"/>
    </source>
</evidence>
<dbReference type="Proteomes" id="UP000198802">
    <property type="component" value="Unassembled WGS sequence"/>
</dbReference>
<accession>A0A0S4QXI9</accession>
<protein>
    <recommendedName>
        <fullName evidence="3">Prophage CP4-57 regulatory protein (AlpA)</fullName>
    </recommendedName>
</protein>
<dbReference type="RefSeq" id="WP_091285166.1">
    <property type="nucleotide sequence ID" value="NZ_FAOZ01000039.1"/>
</dbReference>
<dbReference type="EMBL" id="FAOZ01000039">
    <property type="protein sequence ID" value="CUU60368.1"/>
    <property type="molecule type" value="Genomic_DNA"/>
</dbReference>
<keyword evidence="2" id="KW-1185">Reference proteome</keyword>
<reference evidence="2" key="1">
    <citation type="submission" date="2015-11" db="EMBL/GenBank/DDBJ databases">
        <authorList>
            <person name="Varghese N."/>
        </authorList>
    </citation>
    <scope>NUCLEOTIDE SEQUENCE [LARGE SCALE GENOMIC DNA]</scope>
    <source>
        <strain evidence="2">DSM 45899</strain>
    </source>
</reference>
<name>A0A0S4QXI9_9ACTN</name>
<evidence type="ECO:0008006" key="3">
    <source>
        <dbReference type="Google" id="ProtNLM"/>
    </source>
</evidence>
<proteinExistence type="predicted"/>
<organism evidence="1 2">
    <name type="scientific">Parafrankia irregularis</name>
    <dbReference type="NCBI Taxonomy" id="795642"/>
    <lineage>
        <taxon>Bacteria</taxon>
        <taxon>Bacillati</taxon>
        <taxon>Actinomycetota</taxon>
        <taxon>Actinomycetes</taxon>
        <taxon>Frankiales</taxon>
        <taxon>Frankiaceae</taxon>
        <taxon>Parafrankia</taxon>
    </lineage>
</organism>
<gene>
    <name evidence="1" type="ORF">Ga0074812_1391</name>
</gene>
<dbReference type="AlphaFoldDB" id="A0A0S4QXI9"/>
<evidence type="ECO:0000313" key="1">
    <source>
        <dbReference type="EMBL" id="CUU60368.1"/>
    </source>
</evidence>
<sequence length="85" mass="9962">MESWPKRETISLTELADAVDVDALRDLIGRGSRQRQRVSRAYAVRVATTKGFPDPILDHPKLRLWHRDDVERWLDLNRPGWRGDK</sequence>